<evidence type="ECO:0000256" key="2">
    <source>
        <dbReference type="SAM" id="Phobius"/>
    </source>
</evidence>
<dbReference type="KEGG" id="mpi:Mpet_1055"/>
<keyword evidence="2" id="KW-0812">Transmembrane</keyword>
<dbReference type="InterPro" id="IPR029052">
    <property type="entry name" value="Metallo-depent_PP-like"/>
</dbReference>
<dbReference type="EMBL" id="CP002117">
    <property type="protein sequence ID" value="ADN35822.1"/>
    <property type="molecule type" value="Genomic_DNA"/>
</dbReference>
<dbReference type="GO" id="GO:0016787">
    <property type="term" value="F:hydrolase activity"/>
    <property type="evidence" value="ECO:0007669"/>
    <property type="project" value="InterPro"/>
</dbReference>
<dbReference type="HOGENOM" id="CLU_005854_7_2_2"/>
<name>E1RKG9_METP4</name>
<keyword evidence="2" id="KW-1133">Transmembrane helix</keyword>
<reference evidence="5 6" key="1">
    <citation type="journal article" date="2010" name="Stand. Genomic Sci.">
        <title>Complete genome sequence of Methanoplanus petrolearius type strain (SEBR 4847).</title>
        <authorList>
            <person name="Brambilla E."/>
            <person name="Djao O.D."/>
            <person name="Daligault H."/>
            <person name="Lapidus A."/>
            <person name="Lucas S."/>
            <person name="Hammon N."/>
            <person name="Nolan M."/>
            <person name="Tice H."/>
            <person name="Cheng J.F."/>
            <person name="Han C."/>
            <person name="Tapia R."/>
            <person name="Goodwin L."/>
            <person name="Pitluck S."/>
            <person name="Liolios K."/>
            <person name="Ivanova N."/>
            <person name="Mavromatis K."/>
            <person name="Mikhailova N."/>
            <person name="Pati A."/>
            <person name="Chen A."/>
            <person name="Palaniappan K."/>
            <person name="Land M."/>
            <person name="Hauser L."/>
            <person name="Chang Y.J."/>
            <person name="Jeffries C.D."/>
            <person name="Rohde M."/>
            <person name="Spring S."/>
            <person name="Sikorski J."/>
            <person name="Goker M."/>
            <person name="Woyke T."/>
            <person name="Bristow J."/>
            <person name="Eisen J.A."/>
            <person name="Markowitz V."/>
            <person name="Hugenholtz P."/>
            <person name="Kyrpides N.C."/>
            <person name="Klenk H.P."/>
        </authorList>
    </citation>
    <scope>NUCLEOTIDE SEQUENCE [LARGE SCALE GENOMIC DNA]</scope>
    <source>
        <strain evidence="6">DSM 11571 / OCM 486 / SEBR 4847</strain>
    </source>
</reference>
<organism evidence="5 6">
    <name type="scientific">Methanolacinia petrolearia (strain DSM 11571 / OCM 486 / SEBR 4847)</name>
    <name type="common">Methanoplanus petrolearius</name>
    <dbReference type="NCBI Taxonomy" id="679926"/>
    <lineage>
        <taxon>Archaea</taxon>
        <taxon>Methanobacteriati</taxon>
        <taxon>Methanobacteriota</taxon>
        <taxon>Stenosarchaea group</taxon>
        <taxon>Methanomicrobia</taxon>
        <taxon>Methanomicrobiales</taxon>
        <taxon>Methanomicrobiaceae</taxon>
        <taxon>Methanolacinia</taxon>
    </lineage>
</organism>
<feature type="transmembrane region" description="Helical" evidence="2">
    <location>
        <begin position="12"/>
        <end position="29"/>
    </location>
</feature>
<dbReference type="SUPFAM" id="SSF56300">
    <property type="entry name" value="Metallo-dependent phosphatases"/>
    <property type="match status" value="1"/>
</dbReference>
<gene>
    <name evidence="5" type="ordered locus">Mpet_1055</name>
</gene>
<dbReference type="PANTHER" id="PTHR11575">
    <property type="entry name" value="5'-NUCLEOTIDASE-RELATED"/>
    <property type="match status" value="1"/>
</dbReference>
<feature type="domain" description="5'-Nucleotidase C-terminal" evidence="4">
    <location>
        <begin position="333"/>
        <end position="513"/>
    </location>
</feature>
<accession>E1RKG9</accession>
<proteinExistence type="predicted"/>
<keyword evidence="1" id="KW-0732">Signal</keyword>
<dbReference type="Proteomes" id="UP000006565">
    <property type="component" value="Chromosome"/>
</dbReference>
<feature type="domain" description="Calcineurin-like phosphoesterase" evidence="3">
    <location>
        <begin position="52"/>
        <end position="255"/>
    </location>
</feature>
<dbReference type="OrthoDB" id="21342at2157"/>
<evidence type="ECO:0000259" key="4">
    <source>
        <dbReference type="Pfam" id="PF02872"/>
    </source>
</evidence>
<keyword evidence="6" id="KW-1185">Reference proteome</keyword>
<dbReference type="Pfam" id="PF00149">
    <property type="entry name" value="Metallophos"/>
    <property type="match status" value="1"/>
</dbReference>
<dbReference type="AlphaFoldDB" id="E1RKG9"/>
<dbReference type="InterPro" id="IPR006179">
    <property type="entry name" value="5_nucleotidase/apyrase"/>
</dbReference>
<dbReference type="InterPro" id="IPR008334">
    <property type="entry name" value="5'-Nucleotdase_C"/>
</dbReference>
<dbReference type="STRING" id="679926.Mpet_1055"/>
<dbReference type="GO" id="GO:0009166">
    <property type="term" value="P:nucleotide catabolic process"/>
    <property type="evidence" value="ECO:0007669"/>
    <property type="project" value="InterPro"/>
</dbReference>
<keyword evidence="2" id="KW-0472">Membrane</keyword>
<dbReference type="InterPro" id="IPR036907">
    <property type="entry name" value="5'-Nucleotdase_C_sf"/>
</dbReference>
<dbReference type="GeneID" id="9743519"/>
<dbReference type="Gene3D" id="3.90.780.10">
    <property type="entry name" value="5'-Nucleotidase, C-terminal domain"/>
    <property type="match status" value="1"/>
</dbReference>
<protein>
    <submittedName>
        <fullName evidence="5">5'-Nucleotidase domain protein</fullName>
    </submittedName>
</protein>
<dbReference type="Gene3D" id="3.60.21.10">
    <property type="match status" value="1"/>
</dbReference>
<dbReference type="eggNOG" id="arCOG02832">
    <property type="taxonomic scope" value="Archaea"/>
</dbReference>
<evidence type="ECO:0000313" key="6">
    <source>
        <dbReference type="Proteomes" id="UP000006565"/>
    </source>
</evidence>
<dbReference type="RefSeq" id="WP_013329000.1">
    <property type="nucleotide sequence ID" value="NC_014507.1"/>
</dbReference>
<evidence type="ECO:0000256" key="1">
    <source>
        <dbReference type="ARBA" id="ARBA00022729"/>
    </source>
</evidence>
<evidence type="ECO:0000313" key="5">
    <source>
        <dbReference type="EMBL" id="ADN35822.1"/>
    </source>
</evidence>
<dbReference type="PRINTS" id="PR01607">
    <property type="entry name" value="APYRASEFAMLY"/>
</dbReference>
<sequence length="556" mass="59609" precursor="true">MKESSGLKSVTVIGLLLVVILLIFSVFVLENAFSGSDEGNAEDIAGYSGNLRVLTTPDIHSHLFSMSENDTGTRIGRIGALAETLGEKNEDTIYLFAGDLGEGGFYHMYSGVPEAGAYSMAGIDAAVLGNHAFDFNNSLLKVWATNASFPILCANIDFSDDVLNETVKDYVILDSGDAKIGVFGILLPQLGEFVEIPGGVVIYENTTAIAESVVKELEDQDVDVIIALTHQYEDEDVELAESVSGIDLIIGGHDHLVWNRTVTAPDGSSTLIVHAGKYGEETDSVDLVFENGEVTGTSIERYQITEDMPVDPEITSFIMPYYENYTSSLSEPIGKTLVPLDATYETIRTNESNAGDLITDAIRTNVPGVDIALINSGSIRGDCIIPAGEMSYLTLETLLPFENMIVTVQMTGDEVKDTLERSASAIVFPGEEEGNVHKLSSGGFLQVSGVRFDINSSGESFTADFNNDTIISKGDRIENLTVVTTDGIAPIDPDAVYTVAVNDYLAGGGNGYTNIRAISDDKKVNTEINVIGLLASDIEENSPISPECDGRIRVLG</sequence>
<dbReference type="InterPro" id="IPR004843">
    <property type="entry name" value="Calcineurin-like_PHP"/>
</dbReference>
<dbReference type="SUPFAM" id="SSF55816">
    <property type="entry name" value="5'-nucleotidase (syn. UDP-sugar hydrolase), C-terminal domain"/>
    <property type="match status" value="1"/>
</dbReference>
<dbReference type="Pfam" id="PF02872">
    <property type="entry name" value="5_nucleotid_C"/>
    <property type="match status" value="1"/>
</dbReference>
<evidence type="ECO:0000259" key="3">
    <source>
        <dbReference type="Pfam" id="PF00149"/>
    </source>
</evidence>
<dbReference type="PANTHER" id="PTHR11575:SF24">
    <property type="entry name" value="5'-NUCLEOTIDASE"/>
    <property type="match status" value="1"/>
</dbReference>